<dbReference type="InterPro" id="IPR051678">
    <property type="entry name" value="AGP_Transferase"/>
</dbReference>
<name>A0A5N7CIW9_PETAA</name>
<evidence type="ECO:0008006" key="2">
    <source>
        <dbReference type="Google" id="ProtNLM"/>
    </source>
</evidence>
<reference evidence="1" key="1">
    <citation type="submission" date="2019-04" db="EMBL/GenBank/DDBJ databases">
        <title>Friends and foes A comparative genomics studyof 23 Aspergillus species from section Flavi.</title>
        <authorList>
            <consortium name="DOE Joint Genome Institute"/>
            <person name="Kjaerbolling I."/>
            <person name="Vesth T."/>
            <person name="Frisvad J.C."/>
            <person name="Nybo J.L."/>
            <person name="Theobald S."/>
            <person name="Kildgaard S."/>
            <person name="Isbrandt T."/>
            <person name="Kuo A."/>
            <person name="Sato A."/>
            <person name="Lyhne E.K."/>
            <person name="Kogle M.E."/>
            <person name="Wiebenga A."/>
            <person name="Kun R.S."/>
            <person name="Lubbers R.J."/>
            <person name="Makela M.R."/>
            <person name="Barry K."/>
            <person name="Chovatia M."/>
            <person name="Clum A."/>
            <person name="Daum C."/>
            <person name="Haridas S."/>
            <person name="He G."/>
            <person name="LaButti K."/>
            <person name="Lipzen A."/>
            <person name="Mondo S."/>
            <person name="Riley R."/>
            <person name="Salamov A."/>
            <person name="Simmons B.A."/>
            <person name="Magnuson J.K."/>
            <person name="Henrissat B."/>
            <person name="Mortensen U.H."/>
            <person name="Larsen T.O."/>
            <person name="Devries R.P."/>
            <person name="Grigoriev I.V."/>
            <person name="Machida M."/>
            <person name="Baker S.E."/>
            <person name="Andersen M.R."/>
        </authorList>
    </citation>
    <scope>NUCLEOTIDE SEQUENCE [LARGE SCALE GENOMIC DNA]</scope>
    <source>
        <strain evidence="1">IBT 14317</strain>
    </source>
</reference>
<dbReference type="InterPro" id="IPR011009">
    <property type="entry name" value="Kinase-like_dom_sf"/>
</dbReference>
<gene>
    <name evidence="1" type="ORF">BDV23DRAFT_170087</name>
</gene>
<dbReference type="AlphaFoldDB" id="A0A5N7CIW9"/>
<evidence type="ECO:0000313" key="1">
    <source>
        <dbReference type="EMBL" id="KAE8393668.1"/>
    </source>
</evidence>
<dbReference type="OrthoDB" id="4177236at2759"/>
<sequence>MSLFTVAERTGFPTIAEIEAATDILSILDNSAKVVRVFLAANSKVLVPKVYPAFVDLESNRTFIIMEYTHGDNLQRLLHLLRPPQKAIICKLVKDAIIDLQNMPTPGYLGTLKCQLYHDGVFWTTDYKPLISGPFASQEEMNRGITERPRQTETSHSTLHDHRAVFTYGDLQLKNIMVEEVESREGGSPDFKPDWLELIPDIVDEYLTEYLVMQVIYGIIFY</sequence>
<organism evidence="1">
    <name type="scientific">Petromyces alliaceus</name>
    <name type="common">Aspergillus alliaceus</name>
    <dbReference type="NCBI Taxonomy" id="209559"/>
    <lineage>
        <taxon>Eukaryota</taxon>
        <taxon>Fungi</taxon>
        <taxon>Dikarya</taxon>
        <taxon>Ascomycota</taxon>
        <taxon>Pezizomycotina</taxon>
        <taxon>Eurotiomycetes</taxon>
        <taxon>Eurotiomycetidae</taxon>
        <taxon>Eurotiales</taxon>
        <taxon>Aspergillaceae</taxon>
        <taxon>Aspergillus</taxon>
        <taxon>Aspergillus subgen. Circumdati</taxon>
    </lineage>
</organism>
<accession>A0A5N7CIW9</accession>
<dbReference type="PANTHER" id="PTHR21310:SF48">
    <property type="entry name" value="AMINOGLYCOSIDE PHOSPHOTRANSFERASE DOMAIN-CONTAINING PROTEIN"/>
    <property type="match status" value="1"/>
</dbReference>
<dbReference type="Proteomes" id="UP000326877">
    <property type="component" value="Unassembled WGS sequence"/>
</dbReference>
<proteinExistence type="predicted"/>
<protein>
    <recommendedName>
        <fullName evidence="2">Protein kinase domain-containing protein</fullName>
    </recommendedName>
</protein>
<dbReference type="PANTHER" id="PTHR21310">
    <property type="entry name" value="AMINOGLYCOSIDE PHOSPHOTRANSFERASE-RELATED-RELATED"/>
    <property type="match status" value="1"/>
</dbReference>
<dbReference type="SUPFAM" id="SSF56112">
    <property type="entry name" value="Protein kinase-like (PK-like)"/>
    <property type="match status" value="1"/>
</dbReference>
<dbReference type="EMBL" id="ML735228">
    <property type="protein sequence ID" value="KAE8393668.1"/>
    <property type="molecule type" value="Genomic_DNA"/>
</dbReference>